<keyword evidence="2" id="KW-1185">Reference proteome</keyword>
<dbReference type="STRING" id="44010.AWC00_24165"/>
<dbReference type="Proteomes" id="UP000467385">
    <property type="component" value="Chromosome"/>
</dbReference>
<dbReference type="RefSeq" id="WP_085235313.1">
    <property type="nucleotide sequence ID" value="NZ_AP022613.1"/>
</dbReference>
<dbReference type="CDD" id="cd07067">
    <property type="entry name" value="HP_PGM_like"/>
    <property type="match status" value="1"/>
</dbReference>
<dbReference type="InterPro" id="IPR013078">
    <property type="entry name" value="His_Pase_superF_clade-1"/>
</dbReference>
<dbReference type="InterPro" id="IPR029033">
    <property type="entry name" value="His_PPase_superfam"/>
</dbReference>
<evidence type="ECO:0000313" key="1">
    <source>
        <dbReference type="EMBL" id="BBZ41881.1"/>
    </source>
</evidence>
<accession>A0A1X1SYH4</accession>
<evidence type="ECO:0000313" key="2">
    <source>
        <dbReference type="Proteomes" id="UP000467385"/>
    </source>
</evidence>
<dbReference type="EMBL" id="AP022613">
    <property type="protein sequence ID" value="BBZ41881.1"/>
    <property type="molecule type" value="Genomic_DNA"/>
</dbReference>
<dbReference type="Gene3D" id="3.40.50.1240">
    <property type="entry name" value="Phosphoglycerate mutase-like"/>
    <property type="match status" value="1"/>
</dbReference>
<dbReference type="OrthoDB" id="7502553at2"/>
<dbReference type="AlphaFoldDB" id="A0A1X1SYH4"/>
<reference evidence="1 2" key="1">
    <citation type="journal article" date="2019" name="Emerg. Microbes Infect.">
        <title>Comprehensive subspecies identification of 175 nontuberculous mycobacteria species based on 7547 genomic profiles.</title>
        <authorList>
            <person name="Matsumoto Y."/>
            <person name="Kinjo T."/>
            <person name="Motooka D."/>
            <person name="Nabeya D."/>
            <person name="Jung N."/>
            <person name="Uechi K."/>
            <person name="Horii T."/>
            <person name="Iida T."/>
            <person name="Fujita J."/>
            <person name="Nakamura S."/>
        </authorList>
    </citation>
    <scope>NUCLEOTIDE SEQUENCE [LARGE SCALE GENOMIC DNA]</scope>
    <source>
        <strain evidence="1 2">JCM 14738</strain>
    </source>
</reference>
<gene>
    <name evidence="1" type="ORF">MCNS_49440</name>
</gene>
<dbReference type="SUPFAM" id="SSF53254">
    <property type="entry name" value="Phosphoglycerate mutase-like"/>
    <property type="match status" value="1"/>
</dbReference>
<name>A0A1X1SYH4_9MYCO</name>
<sequence length="181" mass="19719">MTELVRLTLVSHAMTDAMAAARFSADEPLNDSGCRQAAVGFEIKSGTRQLTAPERRARQTAQLLGLRPVIEPRLADLNCGRWRGRALDDVPPADLDVWLTDPRQAPHGGESIADLVDRVAAWLASLSDNASRTVAVTHPAVIRAAILTALGASPNAFWRMDIKPLSRTVLHRRGSGWTLRI</sequence>
<proteinExistence type="predicted"/>
<organism evidence="1 2">
    <name type="scientific">Mycobacterium conspicuum</name>
    <dbReference type="NCBI Taxonomy" id="44010"/>
    <lineage>
        <taxon>Bacteria</taxon>
        <taxon>Bacillati</taxon>
        <taxon>Actinomycetota</taxon>
        <taxon>Actinomycetes</taxon>
        <taxon>Mycobacteriales</taxon>
        <taxon>Mycobacteriaceae</taxon>
        <taxon>Mycobacterium</taxon>
    </lineage>
</organism>
<dbReference type="Pfam" id="PF00300">
    <property type="entry name" value="His_Phos_1"/>
    <property type="match status" value="1"/>
</dbReference>
<protein>
    <submittedName>
        <fullName evidence="1">Phosphoglycerate mutase</fullName>
    </submittedName>
</protein>
<dbReference type="SMART" id="SM00855">
    <property type="entry name" value="PGAM"/>
    <property type="match status" value="1"/>
</dbReference>